<proteinExistence type="predicted"/>
<dbReference type="EMBL" id="SPQQ01000031">
    <property type="protein sequence ID" value="TGE34741.1"/>
    <property type="molecule type" value="Genomic_DNA"/>
</dbReference>
<comment type="caution">
    <text evidence="2">The sequence shown here is derived from an EMBL/GenBank/DDBJ whole genome shotgun (WGS) entry which is preliminary data.</text>
</comment>
<evidence type="ECO:0000256" key="1">
    <source>
        <dbReference type="SAM" id="SignalP"/>
    </source>
</evidence>
<evidence type="ECO:0000313" key="3">
    <source>
        <dbReference type="Proteomes" id="UP000298460"/>
    </source>
</evidence>
<protein>
    <recommendedName>
        <fullName evidence="4">WxL domain-containing protein</fullName>
    </recommendedName>
</protein>
<keyword evidence="3" id="KW-1185">Reference proteome</keyword>
<dbReference type="AlphaFoldDB" id="A0A4Z0QVA3"/>
<evidence type="ECO:0000313" key="2">
    <source>
        <dbReference type="EMBL" id="TGE34741.1"/>
    </source>
</evidence>
<keyword evidence="1" id="KW-0732">Signal</keyword>
<accession>A0A4Z0QVA3</accession>
<name>A0A4Z0QVA3_9FIRM</name>
<organism evidence="2 3">
    <name type="scientific">Desulfosporosinus fructosivorans</name>
    <dbReference type="NCBI Taxonomy" id="2018669"/>
    <lineage>
        <taxon>Bacteria</taxon>
        <taxon>Bacillati</taxon>
        <taxon>Bacillota</taxon>
        <taxon>Clostridia</taxon>
        <taxon>Eubacteriales</taxon>
        <taxon>Desulfitobacteriaceae</taxon>
        <taxon>Desulfosporosinus</taxon>
    </lineage>
</organism>
<sequence length="218" mass="23578">MIKKLLGGILITSVLLTQSVPVFAKDKVVYKGDGYTITVADETKKQDSASVIQPQDYFSSSMSQGATKTFTKTSEDSISFMGNVIKDTSNIKVISQHNLTSDDYITLSGYCKAYMSGTDPWSADSFTISPSETINSSALTLLAINAPGGVSVGPQSTSVTCDWADFTREDDYNATDTWKPIKFKTAGHFTSVQTNDQILWSIGGDGYNQATQIDISIN</sequence>
<dbReference type="Proteomes" id="UP000298460">
    <property type="component" value="Unassembled WGS sequence"/>
</dbReference>
<feature type="signal peptide" evidence="1">
    <location>
        <begin position="1"/>
        <end position="24"/>
    </location>
</feature>
<feature type="chain" id="PRO_5021344621" description="WxL domain-containing protein" evidence="1">
    <location>
        <begin position="25"/>
        <end position="218"/>
    </location>
</feature>
<dbReference type="RefSeq" id="WP_135553135.1">
    <property type="nucleotide sequence ID" value="NZ_SPQQ01000031.1"/>
</dbReference>
<gene>
    <name evidence="2" type="ORF">E4K67_29030</name>
</gene>
<evidence type="ECO:0008006" key="4">
    <source>
        <dbReference type="Google" id="ProtNLM"/>
    </source>
</evidence>
<reference evidence="2 3" key="1">
    <citation type="submission" date="2019-03" db="EMBL/GenBank/DDBJ databases">
        <title>Draft Genome Sequence of Desulfosporosinus fructosivorans Strain 63.6F, Isolated from Marine Sediment in the Baltic Sea.</title>
        <authorList>
            <person name="Hausmann B."/>
            <person name="Vandieken V."/>
            <person name="Pjevac P."/>
            <person name="Schreck K."/>
            <person name="Herbold C.W."/>
            <person name="Loy A."/>
        </authorList>
    </citation>
    <scope>NUCLEOTIDE SEQUENCE [LARGE SCALE GENOMIC DNA]</scope>
    <source>
        <strain evidence="2 3">63.6F</strain>
    </source>
</reference>